<dbReference type="EMBL" id="JACAZI010000015">
    <property type="protein sequence ID" value="KAF7344233.1"/>
    <property type="molecule type" value="Genomic_DNA"/>
</dbReference>
<feature type="transmembrane region" description="Helical" evidence="1">
    <location>
        <begin position="249"/>
        <end position="265"/>
    </location>
</feature>
<keyword evidence="3" id="KW-1185">Reference proteome</keyword>
<keyword evidence="1" id="KW-0472">Membrane</keyword>
<evidence type="ECO:0000313" key="3">
    <source>
        <dbReference type="Proteomes" id="UP000620124"/>
    </source>
</evidence>
<reference evidence="2" key="1">
    <citation type="submission" date="2020-05" db="EMBL/GenBank/DDBJ databases">
        <title>Mycena genomes resolve the evolution of fungal bioluminescence.</title>
        <authorList>
            <person name="Tsai I.J."/>
        </authorList>
    </citation>
    <scope>NUCLEOTIDE SEQUENCE</scope>
    <source>
        <strain evidence="2">CCC161011</strain>
    </source>
</reference>
<dbReference type="Pfam" id="PF17784">
    <property type="entry name" value="Sulfotransfer_4"/>
    <property type="match status" value="1"/>
</dbReference>
<dbReference type="InterPro" id="IPR027417">
    <property type="entry name" value="P-loop_NTPase"/>
</dbReference>
<evidence type="ECO:0008006" key="4">
    <source>
        <dbReference type="Google" id="ProtNLM"/>
    </source>
</evidence>
<evidence type="ECO:0000313" key="2">
    <source>
        <dbReference type="EMBL" id="KAF7344233.1"/>
    </source>
</evidence>
<accession>A0A8H7CQX5</accession>
<dbReference type="SUPFAM" id="SSF52540">
    <property type="entry name" value="P-loop containing nucleoside triphosphate hydrolases"/>
    <property type="match status" value="1"/>
</dbReference>
<dbReference type="AlphaFoldDB" id="A0A8H7CQX5"/>
<sequence>MAPHTSGDKLPMQRTVPMQVLALGFPRTGTASLKIALETLGYVRTNHGFSAFSRTEEINMWIQAIKAKFFGEGTPYGREEWDRLLGDCQAIADMPHILFAEELIAAYPEAKVVLTNRSPESWWKSYHATVLEIQRPTLRQRLNAWLDPQFLGGQQELARLGRLATYKTEHLTEDIAKAGFLAHYEEVRRLTPMGRLLEFEVREGWTPLCNFLGKETPAMDFPKVNHTAQFHETISAGRRAALWRLAPKLAGPLLATVAAVILLYFRRMRTVPV</sequence>
<name>A0A8H7CQX5_9AGAR</name>
<evidence type="ECO:0000256" key="1">
    <source>
        <dbReference type="SAM" id="Phobius"/>
    </source>
</evidence>
<keyword evidence="1" id="KW-0812">Transmembrane</keyword>
<dbReference type="OrthoDB" id="2832083at2759"/>
<dbReference type="Gene3D" id="3.40.50.300">
    <property type="entry name" value="P-loop containing nucleotide triphosphate hydrolases"/>
    <property type="match status" value="1"/>
</dbReference>
<proteinExistence type="predicted"/>
<dbReference type="Proteomes" id="UP000620124">
    <property type="component" value="Unassembled WGS sequence"/>
</dbReference>
<protein>
    <recommendedName>
        <fullName evidence="4">NAD dependent epimerase/dehydratase</fullName>
    </recommendedName>
</protein>
<dbReference type="PANTHER" id="PTHR36978">
    <property type="entry name" value="P-LOOP CONTAINING NUCLEOTIDE TRIPHOSPHATE HYDROLASE"/>
    <property type="match status" value="1"/>
</dbReference>
<gene>
    <name evidence="2" type="ORF">MVEN_01714300</name>
</gene>
<dbReference type="InterPro" id="IPR040632">
    <property type="entry name" value="Sulfotransfer_4"/>
</dbReference>
<organism evidence="2 3">
    <name type="scientific">Mycena venus</name>
    <dbReference type="NCBI Taxonomy" id="2733690"/>
    <lineage>
        <taxon>Eukaryota</taxon>
        <taxon>Fungi</taxon>
        <taxon>Dikarya</taxon>
        <taxon>Basidiomycota</taxon>
        <taxon>Agaricomycotina</taxon>
        <taxon>Agaricomycetes</taxon>
        <taxon>Agaricomycetidae</taxon>
        <taxon>Agaricales</taxon>
        <taxon>Marasmiineae</taxon>
        <taxon>Mycenaceae</taxon>
        <taxon>Mycena</taxon>
    </lineage>
</organism>
<keyword evidence="1" id="KW-1133">Transmembrane helix</keyword>
<dbReference type="PANTHER" id="PTHR36978:SF4">
    <property type="entry name" value="P-LOOP CONTAINING NUCLEOSIDE TRIPHOSPHATE HYDROLASE PROTEIN"/>
    <property type="match status" value="1"/>
</dbReference>
<comment type="caution">
    <text evidence="2">The sequence shown here is derived from an EMBL/GenBank/DDBJ whole genome shotgun (WGS) entry which is preliminary data.</text>
</comment>